<proteinExistence type="predicted"/>
<evidence type="ECO:0000313" key="4">
    <source>
        <dbReference type="Proteomes" id="UP000263012"/>
    </source>
</evidence>
<feature type="transmembrane region" description="Helical" evidence="1">
    <location>
        <begin position="27"/>
        <end position="50"/>
    </location>
</feature>
<dbReference type="KEGG" id="hdf:AArcSl_1226"/>
<dbReference type="EMBL" id="CP025066">
    <property type="protein sequence ID" value="AUX08859.1"/>
    <property type="molecule type" value="Genomic_DNA"/>
</dbReference>
<dbReference type="AlphaFoldDB" id="A0A343TID7"/>
<evidence type="ECO:0000256" key="1">
    <source>
        <dbReference type="SAM" id="Phobius"/>
    </source>
</evidence>
<organism evidence="3 4">
    <name type="scientific">Halalkaliarchaeum desulfuricum</name>
    <dbReference type="NCBI Taxonomy" id="2055893"/>
    <lineage>
        <taxon>Archaea</taxon>
        <taxon>Methanobacteriati</taxon>
        <taxon>Methanobacteriota</taxon>
        <taxon>Stenosarchaea group</taxon>
        <taxon>Halobacteria</taxon>
        <taxon>Halobacteriales</taxon>
        <taxon>Haloferacaceae</taxon>
        <taxon>Halalkaliarchaeum</taxon>
    </lineage>
</organism>
<gene>
    <name evidence="3" type="ORF">AArcSl_1226</name>
</gene>
<dbReference type="InterPro" id="IPR058369">
    <property type="entry name" value="DUF8056"/>
</dbReference>
<keyword evidence="4" id="KW-1185">Reference proteome</keyword>
<sequence length="176" mass="18486">MEDGYRGVVGAVPFAFGKSDSYLFKSYAVVGTLVAAFIGILFVLGVVVLLGQTGGRAGTLSFSRSFVLLVGVLLVAPLLAPTLLVARRHRRGSGHDRRYDAAMALSGYLFLLAVYAGAVASMPECFILDGETVCRPPPGGLTGPVVAALYAVPQFLSPVFPVIGAILIGVFHRVCR</sequence>
<accession>A0A343TID7</accession>
<keyword evidence="1" id="KW-0812">Transmembrane</keyword>
<protein>
    <recommendedName>
        <fullName evidence="2">DUF8056 domain-containing protein</fullName>
    </recommendedName>
</protein>
<evidence type="ECO:0000313" key="3">
    <source>
        <dbReference type="EMBL" id="AUX08859.1"/>
    </source>
</evidence>
<dbReference type="Pfam" id="PF26243">
    <property type="entry name" value="DUF8056"/>
    <property type="match status" value="1"/>
</dbReference>
<dbReference type="GeneID" id="37877574"/>
<keyword evidence="1" id="KW-1133">Transmembrane helix</keyword>
<feature type="domain" description="DUF8056" evidence="2">
    <location>
        <begin position="1"/>
        <end position="176"/>
    </location>
</feature>
<reference evidence="4" key="1">
    <citation type="submission" date="2017-11" db="EMBL/GenBank/DDBJ databases">
        <title>Phenotypic and genomic properties of facultatively anaerobic sulfur-reducing natronoarchaea from hypersaline soda lakes.</title>
        <authorList>
            <person name="Sorokin D.Y."/>
            <person name="Kublanov I.V."/>
            <person name="Roman P."/>
            <person name="Sinninghe Damste J.S."/>
            <person name="Golyshin P.N."/>
            <person name="Rojo D."/>
            <person name="Ciordia S."/>
            <person name="Mena M.D.C."/>
            <person name="Ferrer M."/>
            <person name="Messina E."/>
            <person name="Smedile F."/>
            <person name="La Spada G."/>
            <person name="La Cono V."/>
            <person name="Yakimov M.M."/>
        </authorList>
    </citation>
    <scope>NUCLEOTIDE SEQUENCE [LARGE SCALE GENOMIC DNA]</scope>
    <source>
        <strain evidence="4">AArc-Sl</strain>
    </source>
</reference>
<dbReference type="Proteomes" id="UP000263012">
    <property type="component" value="Chromosome"/>
</dbReference>
<feature type="transmembrane region" description="Helical" evidence="1">
    <location>
        <begin position="147"/>
        <end position="171"/>
    </location>
</feature>
<feature type="transmembrane region" description="Helical" evidence="1">
    <location>
        <begin position="62"/>
        <end position="86"/>
    </location>
</feature>
<name>A0A343TID7_9EURY</name>
<keyword evidence="1" id="KW-0472">Membrane</keyword>
<evidence type="ECO:0000259" key="2">
    <source>
        <dbReference type="Pfam" id="PF26243"/>
    </source>
</evidence>
<feature type="transmembrane region" description="Helical" evidence="1">
    <location>
        <begin position="98"/>
        <end position="118"/>
    </location>
</feature>
<dbReference type="RefSeq" id="WP_119816488.1">
    <property type="nucleotide sequence ID" value="NZ_CP025066.1"/>
</dbReference>
<dbReference type="OrthoDB" id="271552at2157"/>